<name>Q0I3U7_HISS1</name>
<proteinExistence type="predicted"/>
<dbReference type="AlphaFoldDB" id="Q0I3U7"/>
<evidence type="ECO:0000313" key="1">
    <source>
        <dbReference type="EMBL" id="ABI25474.1"/>
    </source>
</evidence>
<organism evidence="1">
    <name type="scientific">Histophilus somni (strain 129Pt)</name>
    <name type="common">Haemophilus somnus</name>
    <dbReference type="NCBI Taxonomy" id="205914"/>
    <lineage>
        <taxon>Bacteria</taxon>
        <taxon>Pseudomonadati</taxon>
        <taxon>Pseudomonadota</taxon>
        <taxon>Gammaproteobacteria</taxon>
        <taxon>Pasteurellales</taxon>
        <taxon>Pasteurellaceae</taxon>
        <taxon>Histophilus</taxon>
    </lineage>
</organism>
<protein>
    <submittedName>
        <fullName evidence="1">Uncharacterized protein</fullName>
    </submittedName>
</protein>
<dbReference type="KEGG" id="hso:HS_1199"/>
<accession>Q0I3U7</accession>
<gene>
    <name evidence="1" type="ordered locus">HS_1199</name>
</gene>
<sequence>MFNRINLAIFLYLGKENLSSKNIYAIRIANKEKVRSIFSFFHHYIIIAQSSRQYLNRSKNVKSV</sequence>
<dbReference type="HOGENOM" id="CLU_2861487_0_0_6"/>
<reference evidence="1" key="1">
    <citation type="submission" date="2006-08" db="EMBL/GenBank/DDBJ databases">
        <title>Complete genome sequence of Haemophilus somnus 129PT.</title>
        <authorList>
            <person name="Copeland A."/>
            <person name="Lucas S."/>
            <person name="Lapidus A."/>
            <person name="Barry K."/>
            <person name="Glavina del Rio T."/>
            <person name="Hammon N."/>
            <person name="Dalin E."/>
            <person name="Tice H."/>
            <person name="Pitluck S."/>
            <person name="Brettin T.S."/>
            <person name="Bruce D."/>
            <person name="Challacombe J.F."/>
            <person name="Chertkov O."/>
            <person name="Detter J.C."/>
            <person name="Gilna P."/>
            <person name="Han S."/>
            <person name="Misra M."/>
            <person name="Tapia R."/>
            <person name="Thayer N.N."/>
            <person name="Xie G."/>
            <person name="Inzana T.J."/>
            <person name="Duncan A.J."/>
            <person name="Siddaramppa S."/>
            <person name="Richardson P."/>
        </authorList>
    </citation>
    <scope>NUCLEOTIDE SEQUENCE</scope>
    <source>
        <strain evidence="1">129PT</strain>
    </source>
</reference>
<dbReference type="EMBL" id="CP000436">
    <property type="protein sequence ID" value="ABI25474.1"/>
    <property type="molecule type" value="Genomic_DNA"/>
</dbReference>